<evidence type="ECO:0000313" key="2">
    <source>
        <dbReference type="Proteomes" id="UP000007266"/>
    </source>
</evidence>
<name>D6WPK6_TRICA</name>
<proteinExistence type="predicted"/>
<dbReference type="EMBL" id="KQ971354">
    <property type="protein sequence ID" value="EFA06207.1"/>
    <property type="molecule type" value="Genomic_DNA"/>
</dbReference>
<reference evidence="1 2" key="1">
    <citation type="journal article" date="2008" name="Nature">
        <title>The genome of the model beetle and pest Tribolium castaneum.</title>
        <authorList>
            <consortium name="Tribolium Genome Sequencing Consortium"/>
            <person name="Richards S."/>
            <person name="Gibbs R.A."/>
            <person name="Weinstock G.M."/>
            <person name="Brown S.J."/>
            <person name="Denell R."/>
            <person name="Beeman R.W."/>
            <person name="Gibbs R."/>
            <person name="Beeman R.W."/>
            <person name="Brown S.J."/>
            <person name="Bucher G."/>
            <person name="Friedrich M."/>
            <person name="Grimmelikhuijzen C.J."/>
            <person name="Klingler M."/>
            <person name="Lorenzen M."/>
            <person name="Richards S."/>
            <person name="Roth S."/>
            <person name="Schroder R."/>
            <person name="Tautz D."/>
            <person name="Zdobnov E.M."/>
            <person name="Muzny D."/>
            <person name="Gibbs R.A."/>
            <person name="Weinstock G.M."/>
            <person name="Attaway T."/>
            <person name="Bell S."/>
            <person name="Buhay C.J."/>
            <person name="Chandrabose M.N."/>
            <person name="Chavez D."/>
            <person name="Clerk-Blankenburg K.P."/>
            <person name="Cree A."/>
            <person name="Dao M."/>
            <person name="Davis C."/>
            <person name="Chacko J."/>
            <person name="Dinh H."/>
            <person name="Dugan-Rocha S."/>
            <person name="Fowler G."/>
            <person name="Garner T.T."/>
            <person name="Garnes J."/>
            <person name="Gnirke A."/>
            <person name="Hawes A."/>
            <person name="Hernandez J."/>
            <person name="Hines S."/>
            <person name="Holder M."/>
            <person name="Hume J."/>
            <person name="Jhangiani S.N."/>
            <person name="Joshi V."/>
            <person name="Khan Z.M."/>
            <person name="Jackson L."/>
            <person name="Kovar C."/>
            <person name="Kowis A."/>
            <person name="Lee S."/>
            <person name="Lewis L.R."/>
            <person name="Margolis J."/>
            <person name="Morgan M."/>
            <person name="Nazareth L.V."/>
            <person name="Nguyen N."/>
            <person name="Okwuonu G."/>
            <person name="Parker D."/>
            <person name="Richards S."/>
            <person name="Ruiz S.J."/>
            <person name="Santibanez J."/>
            <person name="Savard J."/>
            <person name="Scherer S.E."/>
            <person name="Schneider B."/>
            <person name="Sodergren E."/>
            <person name="Tautz D."/>
            <person name="Vattahil S."/>
            <person name="Villasana D."/>
            <person name="White C.S."/>
            <person name="Wright R."/>
            <person name="Park Y."/>
            <person name="Beeman R.W."/>
            <person name="Lord J."/>
            <person name="Oppert B."/>
            <person name="Lorenzen M."/>
            <person name="Brown S."/>
            <person name="Wang L."/>
            <person name="Savard J."/>
            <person name="Tautz D."/>
            <person name="Richards S."/>
            <person name="Weinstock G."/>
            <person name="Gibbs R.A."/>
            <person name="Liu Y."/>
            <person name="Worley K."/>
            <person name="Weinstock G."/>
            <person name="Elsik C.G."/>
            <person name="Reese J.T."/>
            <person name="Elhaik E."/>
            <person name="Landan G."/>
            <person name="Graur D."/>
            <person name="Arensburger P."/>
            <person name="Atkinson P."/>
            <person name="Beeman R.W."/>
            <person name="Beidler J."/>
            <person name="Brown S.J."/>
            <person name="Demuth J.P."/>
            <person name="Drury D.W."/>
            <person name="Du Y.Z."/>
            <person name="Fujiwara H."/>
            <person name="Lorenzen M."/>
            <person name="Maselli V."/>
            <person name="Osanai M."/>
            <person name="Park Y."/>
            <person name="Robertson H.M."/>
            <person name="Tu Z."/>
            <person name="Wang J.J."/>
            <person name="Wang S."/>
            <person name="Richards S."/>
            <person name="Song H."/>
            <person name="Zhang L."/>
            <person name="Sodergren E."/>
            <person name="Werner D."/>
            <person name="Stanke M."/>
            <person name="Morgenstern B."/>
            <person name="Solovyev V."/>
            <person name="Kosarev P."/>
            <person name="Brown G."/>
            <person name="Chen H.C."/>
            <person name="Ermolaeva O."/>
            <person name="Hlavina W."/>
            <person name="Kapustin Y."/>
            <person name="Kiryutin B."/>
            <person name="Kitts P."/>
            <person name="Maglott D."/>
            <person name="Pruitt K."/>
            <person name="Sapojnikov V."/>
            <person name="Souvorov A."/>
            <person name="Mackey A.J."/>
            <person name="Waterhouse R.M."/>
            <person name="Wyder S."/>
            <person name="Zdobnov E.M."/>
            <person name="Zdobnov E.M."/>
            <person name="Wyder S."/>
            <person name="Kriventseva E.V."/>
            <person name="Kadowaki T."/>
            <person name="Bork P."/>
            <person name="Aranda M."/>
            <person name="Bao R."/>
            <person name="Beermann A."/>
            <person name="Berns N."/>
            <person name="Bolognesi R."/>
            <person name="Bonneton F."/>
            <person name="Bopp D."/>
            <person name="Brown S.J."/>
            <person name="Bucher G."/>
            <person name="Butts T."/>
            <person name="Chaumot A."/>
            <person name="Denell R.E."/>
            <person name="Ferrier D.E."/>
            <person name="Friedrich M."/>
            <person name="Gordon C.M."/>
            <person name="Jindra M."/>
            <person name="Klingler M."/>
            <person name="Lan Q."/>
            <person name="Lattorff H.M."/>
            <person name="Laudet V."/>
            <person name="von Levetsow C."/>
            <person name="Liu Z."/>
            <person name="Lutz R."/>
            <person name="Lynch J.A."/>
            <person name="da Fonseca R.N."/>
            <person name="Posnien N."/>
            <person name="Reuter R."/>
            <person name="Roth S."/>
            <person name="Savard J."/>
            <person name="Schinko J.B."/>
            <person name="Schmitt C."/>
            <person name="Schoppmeier M."/>
            <person name="Schroder R."/>
            <person name="Shippy T.D."/>
            <person name="Simonnet F."/>
            <person name="Marques-Souza H."/>
            <person name="Tautz D."/>
            <person name="Tomoyasu Y."/>
            <person name="Trauner J."/>
            <person name="Van der Zee M."/>
            <person name="Vervoort M."/>
            <person name="Wittkopp N."/>
            <person name="Wimmer E.A."/>
            <person name="Yang X."/>
            <person name="Jones A.K."/>
            <person name="Sattelle D.B."/>
            <person name="Ebert P.R."/>
            <person name="Nelson D."/>
            <person name="Scott J.G."/>
            <person name="Beeman R.W."/>
            <person name="Muthukrishnan S."/>
            <person name="Kramer K.J."/>
            <person name="Arakane Y."/>
            <person name="Beeman R.W."/>
            <person name="Zhu Q."/>
            <person name="Hogenkamp D."/>
            <person name="Dixit R."/>
            <person name="Oppert B."/>
            <person name="Jiang H."/>
            <person name="Zou Z."/>
            <person name="Marshall J."/>
            <person name="Elpidina E."/>
            <person name="Vinokurov K."/>
            <person name="Oppert C."/>
            <person name="Zou Z."/>
            <person name="Evans J."/>
            <person name="Lu Z."/>
            <person name="Zhao P."/>
            <person name="Sumathipala N."/>
            <person name="Altincicek B."/>
            <person name="Vilcinskas A."/>
            <person name="Williams M."/>
            <person name="Hultmark D."/>
            <person name="Hetru C."/>
            <person name="Jiang H."/>
            <person name="Grimmelikhuijzen C.J."/>
            <person name="Hauser F."/>
            <person name="Cazzamali G."/>
            <person name="Williamson M."/>
            <person name="Park Y."/>
            <person name="Li B."/>
            <person name="Tanaka Y."/>
            <person name="Predel R."/>
            <person name="Neupert S."/>
            <person name="Schachtner J."/>
            <person name="Verleyen P."/>
            <person name="Raible F."/>
            <person name="Bork P."/>
            <person name="Friedrich M."/>
            <person name="Walden K.K."/>
            <person name="Robertson H.M."/>
            <person name="Angeli S."/>
            <person name="Foret S."/>
            <person name="Bucher G."/>
            <person name="Schuetz S."/>
            <person name="Maleszka R."/>
            <person name="Wimmer E.A."/>
            <person name="Beeman R.W."/>
            <person name="Lorenzen M."/>
            <person name="Tomoyasu Y."/>
            <person name="Miller S.C."/>
            <person name="Grossmann D."/>
            <person name="Bucher G."/>
        </authorList>
    </citation>
    <scope>NUCLEOTIDE SEQUENCE [LARGE SCALE GENOMIC DNA]</scope>
    <source>
        <strain evidence="1 2">Georgia GA2</strain>
    </source>
</reference>
<gene>
    <name evidence="1" type="primary">GLEAN_09056</name>
    <name evidence="1" type="ORF">TcasGA2_TC009056</name>
</gene>
<sequence length="176" mass="19509">MILGEICRSTSTHDFAFVPSFPFLDASATSRVDAVQSDPSGGCTAIITRPCRRTISFISDILYVSSRAVLSLPCMIISLDKSAMNAAIYCPINNRQDENQCLLIFVHKFRTRTIARAISKLLDKVNEIISMNGRVIAGAVSANLGLGRQCVRTNDYFQSIFFASVEHNCQNRSKHR</sequence>
<dbReference type="Proteomes" id="UP000007266">
    <property type="component" value="Linkage group 7"/>
</dbReference>
<accession>D6WPK6</accession>
<dbReference type="AlphaFoldDB" id="D6WPK6"/>
<keyword evidence="2" id="KW-1185">Reference proteome</keyword>
<reference evidence="1 2" key="2">
    <citation type="journal article" date="2010" name="Nucleic Acids Res.">
        <title>BeetleBase in 2010: revisions to provide comprehensive genomic information for Tribolium castaneum.</title>
        <authorList>
            <person name="Kim H.S."/>
            <person name="Murphy T."/>
            <person name="Xia J."/>
            <person name="Caragea D."/>
            <person name="Park Y."/>
            <person name="Beeman R.W."/>
            <person name="Lorenzen M.D."/>
            <person name="Butcher S."/>
            <person name="Manak J.R."/>
            <person name="Brown S.J."/>
        </authorList>
    </citation>
    <scope>GENOME REANNOTATION</scope>
    <source>
        <strain evidence="1 2">Georgia GA2</strain>
    </source>
</reference>
<dbReference type="InParanoid" id="D6WPK6"/>
<organism evidence="1 2">
    <name type="scientific">Tribolium castaneum</name>
    <name type="common">Red flour beetle</name>
    <dbReference type="NCBI Taxonomy" id="7070"/>
    <lineage>
        <taxon>Eukaryota</taxon>
        <taxon>Metazoa</taxon>
        <taxon>Ecdysozoa</taxon>
        <taxon>Arthropoda</taxon>
        <taxon>Hexapoda</taxon>
        <taxon>Insecta</taxon>
        <taxon>Pterygota</taxon>
        <taxon>Neoptera</taxon>
        <taxon>Endopterygota</taxon>
        <taxon>Coleoptera</taxon>
        <taxon>Polyphaga</taxon>
        <taxon>Cucujiformia</taxon>
        <taxon>Tenebrionidae</taxon>
        <taxon>Tenebrionidae incertae sedis</taxon>
        <taxon>Tribolium</taxon>
    </lineage>
</organism>
<evidence type="ECO:0000313" key="1">
    <source>
        <dbReference type="EMBL" id="EFA06207.1"/>
    </source>
</evidence>
<dbReference type="HOGENOM" id="CLU_1527172_0_0_1"/>
<protein>
    <submittedName>
        <fullName evidence="1">Uncharacterized protein</fullName>
    </submittedName>
</protein>